<sequence length="62" mass="6409">MVAQASSGTLLSEPLVSRKTSSKAMGEKLSTKGQSEGPKLGFIVGEATLETVTPIPLMSSMI</sequence>
<feature type="region of interest" description="Disordered" evidence="1">
    <location>
        <begin position="1"/>
        <end position="40"/>
    </location>
</feature>
<name>A0A9D4UHJ2_ADICA</name>
<comment type="caution">
    <text evidence="2">The sequence shown here is derived from an EMBL/GenBank/DDBJ whole genome shotgun (WGS) entry which is preliminary data.</text>
</comment>
<dbReference type="AlphaFoldDB" id="A0A9D4UHJ2"/>
<dbReference type="Proteomes" id="UP000886520">
    <property type="component" value="Chromosome 16"/>
</dbReference>
<dbReference type="EMBL" id="JABFUD020000016">
    <property type="protein sequence ID" value="KAI5067935.1"/>
    <property type="molecule type" value="Genomic_DNA"/>
</dbReference>
<dbReference type="Gene3D" id="6.10.250.3260">
    <property type="match status" value="1"/>
</dbReference>
<evidence type="ECO:0000313" key="2">
    <source>
        <dbReference type="EMBL" id="KAI5067935.1"/>
    </source>
</evidence>
<organism evidence="2 3">
    <name type="scientific">Adiantum capillus-veneris</name>
    <name type="common">Maidenhair fern</name>
    <dbReference type="NCBI Taxonomy" id="13818"/>
    <lineage>
        <taxon>Eukaryota</taxon>
        <taxon>Viridiplantae</taxon>
        <taxon>Streptophyta</taxon>
        <taxon>Embryophyta</taxon>
        <taxon>Tracheophyta</taxon>
        <taxon>Polypodiopsida</taxon>
        <taxon>Polypodiidae</taxon>
        <taxon>Polypodiales</taxon>
        <taxon>Pteridineae</taxon>
        <taxon>Pteridaceae</taxon>
        <taxon>Vittarioideae</taxon>
        <taxon>Adiantum</taxon>
    </lineage>
</organism>
<reference evidence="2" key="1">
    <citation type="submission" date="2021-01" db="EMBL/GenBank/DDBJ databases">
        <title>Adiantum capillus-veneris genome.</title>
        <authorList>
            <person name="Fang Y."/>
            <person name="Liao Q."/>
        </authorList>
    </citation>
    <scope>NUCLEOTIDE SEQUENCE</scope>
    <source>
        <strain evidence="2">H3</strain>
        <tissue evidence="2">Leaf</tissue>
    </source>
</reference>
<protein>
    <submittedName>
        <fullName evidence="2">Uncharacterized protein</fullName>
    </submittedName>
</protein>
<feature type="compositionally biased region" description="Polar residues" evidence="1">
    <location>
        <begin position="1"/>
        <end position="10"/>
    </location>
</feature>
<accession>A0A9D4UHJ2</accession>
<keyword evidence="3" id="KW-1185">Reference proteome</keyword>
<evidence type="ECO:0000313" key="3">
    <source>
        <dbReference type="Proteomes" id="UP000886520"/>
    </source>
</evidence>
<proteinExistence type="predicted"/>
<gene>
    <name evidence="2" type="ORF">GOP47_0016280</name>
</gene>
<dbReference type="OrthoDB" id="1539250at2759"/>
<evidence type="ECO:0000256" key="1">
    <source>
        <dbReference type="SAM" id="MobiDB-lite"/>
    </source>
</evidence>